<protein>
    <submittedName>
        <fullName evidence="1">Uncharacterized protein</fullName>
    </submittedName>
</protein>
<reference evidence="1" key="2">
    <citation type="journal article" date="2023" name="Food Microbiol.">
        <title>Evaluation of the fermentation potential of lactic acid bacteria isolated from herbs, fruits and vegetables as starter cultures in nut-based milk alternatives.</title>
        <authorList>
            <person name="Huang W."/>
            <person name="Dong A."/>
            <person name="Pham H.T."/>
            <person name="Zhou C."/>
            <person name="Huo Z."/>
            <person name="Watjen A.P."/>
            <person name="Prakash S."/>
            <person name="Bang-Berthelsen C.H."/>
            <person name="Turner M.S."/>
        </authorList>
    </citation>
    <scope>NUCLEOTIDE SEQUENCE</scope>
    <source>
        <strain evidence="1">3</strain>
    </source>
</reference>
<organism evidence="1 2">
    <name type="scientific">Lactococcus lactis</name>
    <dbReference type="NCBI Taxonomy" id="1358"/>
    <lineage>
        <taxon>Bacteria</taxon>
        <taxon>Bacillati</taxon>
        <taxon>Bacillota</taxon>
        <taxon>Bacilli</taxon>
        <taxon>Lactobacillales</taxon>
        <taxon>Streptococcaceae</taxon>
        <taxon>Lactococcus</taxon>
    </lineage>
</organism>
<dbReference type="Proteomes" id="UP001152614">
    <property type="component" value="Unassembled WGS sequence"/>
</dbReference>
<name>A0A9X4NGW4_9LACT</name>
<dbReference type="AlphaFoldDB" id="A0A9X4NGW4"/>
<evidence type="ECO:0000313" key="2">
    <source>
        <dbReference type="Proteomes" id="UP001152614"/>
    </source>
</evidence>
<dbReference type="EMBL" id="JAOWLY010000005">
    <property type="protein sequence ID" value="MDG4983865.1"/>
    <property type="molecule type" value="Genomic_DNA"/>
</dbReference>
<reference evidence="1" key="1">
    <citation type="submission" date="2022-10" db="EMBL/GenBank/DDBJ databases">
        <authorList>
            <person name="Turner M.S."/>
            <person name="Huang W."/>
        </authorList>
    </citation>
    <scope>NUCLEOTIDE SEQUENCE</scope>
    <source>
        <strain evidence="1">3</strain>
    </source>
</reference>
<evidence type="ECO:0000313" key="1">
    <source>
        <dbReference type="EMBL" id="MDG4983865.1"/>
    </source>
</evidence>
<sequence>MADERVRDVQKWLNQTYGKVSGYEKVTEDGVTGWTTIYSLREGLQHELKITDLGQGFGTETRADLRKVIKDIVPGTTGNIVKLIKGAFWCKGIGPTNFTDTFDSPYIMR</sequence>
<accession>A0A9X4NGW4</accession>
<gene>
    <name evidence="1" type="ORF">OGZ51_06880</name>
</gene>
<comment type="caution">
    <text evidence="1">The sequence shown here is derived from an EMBL/GenBank/DDBJ whole genome shotgun (WGS) entry which is preliminary data.</text>
</comment>
<proteinExistence type="predicted"/>
<dbReference type="RefSeq" id="WP_278228915.1">
    <property type="nucleotide sequence ID" value="NZ_JAOWLY010000005.1"/>
</dbReference>